<keyword evidence="3 6" id="KW-0812">Transmembrane</keyword>
<dbReference type="InterPro" id="IPR007262">
    <property type="entry name" value="Vps55/LEPROT"/>
</dbReference>
<evidence type="ECO:0000256" key="3">
    <source>
        <dbReference type="ARBA" id="ARBA00022692"/>
    </source>
</evidence>
<evidence type="ECO:0000313" key="7">
    <source>
        <dbReference type="Proteomes" id="UP000887561"/>
    </source>
</evidence>
<dbReference type="WBParaSite" id="scaffold4101_cov255.g7641">
    <property type="protein sequence ID" value="scaffold4101_cov255.g7641"/>
    <property type="gene ID" value="scaffold4101_cov255.g7641"/>
</dbReference>
<evidence type="ECO:0000313" key="8">
    <source>
        <dbReference type="WBParaSite" id="scaffold4101_cov255.g7641"/>
    </source>
</evidence>
<evidence type="ECO:0000256" key="5">
    <source>
        <dbReference type="ARBA" id="ARBA00023136"/>
    </source>
</evidence>
<dbReference type="GO" id="GO:0032511">
    <property type="term" value="P:late endosome to vacuole transport via multivesicular body sorting pathway"/>
    <property type="evidence" value="ECO:0007669"/>
    <property type="project" value="TreeGrafter"/>
</dbReference>
<accession>A0A915MIW0</accession>
<dbReference type="PANTHER" id="PTHR12050:SF0">
    <property type="entry name" value="RH04491P"/>
    <property type="match status" value="1"/>
</dbReference>
<dbReference type="GO" id="GO:0005768">
    <property type="term" value="C:endosome"/>
    <property type="evidence" value="ECO:0007669"/>
    <property type="project" value="TreeGrafter"/>
</dbReference>
<keyword evidence="5 6" id="KW-0472">Membrane</keyword>
<comment type="subcellular location">
    <subcellularLocation>
        <location evidence="1">Membrane</location>
        <topology evidence="1">Multi-pass membrane protein</topology>
    </subcellularLocation>
</comment>
<dbReference type="Pfam" id="PF04133">
    <property type="entry name" value="Vps55"/>
    <property type="match status" value="1"/>
</dbReference>
<proteinExistence type="inferred from homology"/>
<feature type="transmembrane region" description="Helical" evidence="6">
    <location>
        <begin position="181"/>
        <end position="205"/>
    </location>
</feature>
<keyword evidence="7" id="KW-1185">Reference proteome</keyword>
<keyword evidence="4 6" id="KW-1133">Transmembrane helix</keyword>
<feature type="transmembrane region" description="Helical" evidence="6">
    <location>
        <begin position="152"/>
        <end position="175"/>
    </location>
</feature>
<feature type="transmembrane region" description="Helical" evidence="6">
    <location>
        <begin position="121"/>
        <end position="140"/>
    </location>
</feature>
<organism evidence="7 8">
    <name type="scientific">Meloidogyne javanica</name>
    <name type="common">Root-knot nematode worm</name>
    <dbReference type="NCBI Taxonomy" id="6303"/>
    <lineage>
        <taxon>Eukaryota</taxon>
        <taxon>Metazoa</taxon>
        <taxon>Ecdysozoa</taxon>
        <taxon>Nematoda</taxon>
        <taxon>Chromadorea</taxon>
        <taxon>Rhabditida</taxon>
        <taxon>Tylenchina</taxon>
        <taxon>Tylenchomorpha</taxon>
        <taxon>Tylenchoidea</taxon>
        <taxon>Meloidogynidae</taxon>
        <taxon>Meloidogyninae</taxon>
        <taxon>Meloidogyne</taxon>
        <taxon>Meloidogyne incognita group</taxon>
    </lineage>
</organism>
<protein>
    <submittedName>
        <fullName evidence="8">Uncharacterized protein</fullName>
    </submittedName>
</protein>
<evidence type="ECO:0000256" key="4">
    <source>
        <dbReference type="ARBA" id="ARBA00022989"/>
    </source>
</evidence>
<evidence type="ECO:0000256" key="1">
    <source>
        <dbReference type="ARBA" id="ARBA00004141"/>
    </source>
</evidence>
<dbReference type="PANTHER" id="PTHR12050">
    <property type="entry name" value="LEPTIN RECEPTOR-RELATED"/>
    <property type="match status" value="1"/>
</dbReference>
<comment type="similarity">
    <text evidence="2">Belongs to the OB-RGRP/VPS55 family.</text>
</comment>
<evidence type="ECO:0000256" key="2">
    <source>
        <dbReference type="ARBA" id="ARBA00005645"/>
    </source>
</evidence>
<dbReference type="AlphaFoldDB" id="A0A915MIW0"/>
<dbReference type="Proteomes" id="UP000887561">
    <property type="component" value="Unplaced"/>
</dbReference>
<feature type="transmembrane region" description="Helical" evidence="6">
    <location>
        <begin position="89"/>
        <end position="109"/>
    </location>
</feature>
<reference evidence="8" key="1">
    <citation type="submission" date="2022-11" db="UniProtKB">
        <authorList>
            <consortium name="WormBaseParasite"/>
        </authorList>
    </citation>
    <scope>IDENTIFICATION</scope>
</reference>
<sequence length="220" mass="24246">MTASANTELPSDSELVVPQELTLSTPWLKAVVVYMGAKCEKEMNVEVTDYAKCLDDCRGGEMLIPYCRRLQYPLDICVEEKMGIKRPMVGYFTVLALSLASVVGLTFLVLSCALPTFKGNWWPIFVLVFYILSPLPISLAKHFRYDVGPTSPTIELAVFGTTGIVLSAFALPFVLAHVGVIKWTAFMLSSIGSVSIFSTIFAYFLMQNVEENGGWGTSMI</sequence>
<evidence type="ECO:0000256" key="6">
    <source>
        <dbReference type="SAM" id="Phobius"/>
    </source>
</evidence>
<dbReference type="GO" id="GO:0016020">
    <property type="term" value="C:membrane"/>
    <property type="evidence" value="ECO:0007669"/>
    <property type="project" value="UniProtKB-SubCell"/>
</dbReference>
<name>A0A915MIW0_MELJA</name>